<feature type="binding site" evidence="9">
    <location>
        <position position="64"/>
    </location>
    <ligand>
        <name>substrate</name>
    </ligand>
</feature>
<feature type="binding site" evidence="9">
    <location>
        <position position="42"/>
    </location>
    <ligand>
        <name>substrate</name>
    </ligand>
</feature>
<evidence type="ECO:0000256" key="5">
    <source>
        <dbReference type="ARBA" id="ARBA00022793"/>
    </source>
</evidence>
<evidence type="ECO:0000256" key="10">
    <source>
        <dbReference type="RuleBase" id="RU000512"/>
    </source>
</evidence>
<proteinExistence type="inferred from homology"/>
<organism evidence="13 14">
    <name type="scientific">Vanrija pseudolonga</name>
    <dbReference type="NCBI Taxonomy" id="143232"/>
    <lineage>
        <taxon>Eukaryota</taxon>
        <taxon>Fungi</taxon>
        <taxon>Dikarya</taxon>
        <taxon>Basidiomycota</taxon>
        <taxon>Agaricomycotina</taxon>
        <taxon>Tremellomycetes</taxon>
        <taxon>Trichosporonales</taxon>
        <taxon>Trichosporonaceae</taxon>
        <taxon>Vanrija</taxon>
    </lineage>
</organism>
<dbReference type="InterPro" id="IPR018089">
    <property type="entry name" value="OMPdecase_AS"/>
</dbReference>
<dbReference type="PANTHER" id="PTHR19278">
    <property type="entry name" value="OROTATE PHOSPHORIBOSYLTRANSFERASE"/>
    <property type="match status" value="1"/>
</dbReference>
<dbReference type="AlphaFoldDB" id="A0AAF0Y8L8"/>
<comment type="pathway">
    <text evidence="1 10">Pyrimidine metabolism; UMP biosynthesis via de novo pathway; UMP from orotate: step 2/2.</text>
</comment>
<evidence type="ECO:0000256" key="2">
    <source>
        <dbReference type="ARBA" id="ARBA00011018"/>
    </source>
</evidence>
<feature type="active site" description="For OMPdecase activity" evidence="8">
    <location>
        <position position="97"/>
    </location>
</feature>
<evidence type="ECO:0000313" key="14">
    <source>
        <dbReference type="Proteomes" id="UP000827549"/>
    </source>
</evidence>
<evidence type="ECO:0000313" key="13">
    <source>
        <dbReference type="EMBL" id="WOO82115.1"/>
    </source>
</evidence>
<dbReference type="Gene3D" id="3.20.20.70">
    <property type="entry name" value="Aldolase class I"/>
    <property type="match status" value="1"/>
</dbReference>
<evidence type="ECO:0000256" key="9">
    <source>
        <dbReference type="PIRSR" id="PIRSR614732-2"/>
    </source>
</evidence>
<feature type="active site" description="For OMPdecase activity" evidence="8">
    <location>
        <position position="95"/>
    </location>
</feature>
<sequence>MAPHPVTTKTYASRAASHPNSTARRLLETMERKKTNLCVSVDVTKSAEILDIVRQVAPYVCMVKTHIDIVEDFTIDLAHELRRLADELDFVIFEDRKFADIGNTVELQYSSGVHKIASWSHLTNAHVVPGPGIITGLGAAGKPLGNALILLAEMSSAGNLASGEYTEKAVQMAREAGLDWVVGFIAMHRVDKADDPDFLVITPGVGLDVRGDGRGQQYRTPHEVVHDSGCDVIIVGRGIYKNKDAVAAEAKRYQEAGWKAYEERLQRTA</sequence>
<evidence type="ECO:0000256" key="7">
    <source>
        <dbReference type="ARBA" id="ARBA00023239"/>
    </source>
</evidence>
<evidence type="ECO:0000256" key="6">
    <source>
        <dbReference type="ARBA" id="ARBA00022975"/>
    </source>
</evidence>
<dbReference type="EMBL" id="CP086717">
    <property type="protein sequence ID" value="WOO82115.1"/>
    <property type="molecule type" value="Genomic_DNA"/>
</dbReference>
<dbReference type="EC" id="4.1.1.23" evidence="3 10"/>
<accession>A0AAF0Y8L8</accession>
<protein>
    <recommendedName>
        <fullName evidence="4 10">Orotidine 5'-phosphate decarboxylase</fullName>
        <ecNumber evidence="3 10">4.1.1.23</ecNumber>
    </recommendedName>
</protein>
<feature type="domain" description="Orotidine 5'-phosphate decarboxylase" evidence="12">
    <location>
        <begin position="36"/>
        <end position="252"/>
    </location>
</feature>
<gene>
    <name evidence="13" type="primary">URA1</name>
    <name evidence="13" type="ORF">LOC62_04G005616</name>
</gene>
<dbReference type="Pfam" id="PF00215">
    <property type="entry name" value="OMPdecase"/>
    <property type="match status" value="1"/>
</dbReference>
<dbReference type="SUPFAM" id="SSF51366">
    <property type="entry name" value="Ribulose-phoshate binding barrel"/>
    <property type="match status" value="1"/>
</dbReference>
<name>A0AAF0Y8L8_9TREE</name>
<evidence type="ECO:0000256" key="1">
    <source>
        <dbReference type="ARBA" id="ARBA00004861"/>
    </source>
</evidence>
<dbReference type="RefSeq" id="XP_062628147.1">
    <property type="nucleotide sequence ID" value="XM_062772163.1"/>
</dbReference>
<comment type="similarity">
    <text evidence="2 10">Belongs to the OMP decarboxylase family.</text>
</comment>
<evidence type="ECO:0000259" key="12">
    <source>
        <dbReference type="SMART" id="SM00934"/>
    </source>
</evidence>
<evidence type="ECO:0000256" key="8">
    <source>
        <dbReference type="PIRSR" id="PIRSR614732-1"/>
    </source>
</evidence>
<dbReference type="InterPro" id="IPR001754">
    <property type="entry name" value="OMPdeCOase_dom"/>
</dbReference>
<dbReference type="PANTHER" id="PTHR19278:SF9">
    <property type="entry name" value="URIDINE 5'-MONOPHOSPHATE SYNTHASE"/>
    <property type="match status" value="1"/>
</dbReference>
<feature type="region of interest" description="Disordered" evidence="11">
    <location>
        <begin position="1"/>
        <end position="20"/>
    </location>
</feature>
<feature type="binding site" evidence="9">
    <location>
        <position position="155"/>
    </location>
    <ligand>
        <name>substrate</name>
    </ligand>
</feature>
<dbReference type="GO" id="GO:0044205">
    <property type="term" value="P:'de novo' UMP biosynthetic process"/>
    <property type="evidence" value="ECO:0007669"/>
    <property type="project" value="InterPro"/>
</dbReference>
<dbReference type="InterPro" id="IPR013785">
    <property type="entry name" value="Aldolase_TIM"/>
</dbReference>
<evidence type="ECO:0000256" key="3">
    <source>
        <dbReference type="ARBA" id="ARBA00012321"/>
    </source>
</evidence>
<keyword evidence="5 10" id="KW-0210">Decarboxylase</keyword>
<dbReference type="FunFam" id="3.20.20.70:FF:000114">
    <property type="entry name" value="Decarboxylase,orotidine phosphate"/>
    <property type="match status" value="1"/>
</dbReference>
<comment type="catalytic activity">
    <reaction evidence="10">
        <text>orotidine 5'-phosphate + H(+) = UMP + CO2</text>
        <dbReference type="Rhea" id="RHEA:11596"/>
        <dbReference type="ChEBI" id="CHEBI:15378"/>
        <dbReference type="ChEBI" id="CHEBI:16526"/>
        <dbReference type="ChEBI" id="CHEBI:57538"/>
        <dbReference type="ChEBI" id="CHEBI:57865"/>
        <dbReference type="EC" id="4.1.1.23"/>
    </reaction>
</comment>
<keyword evidence="7 10" id="KW-0456">Lyase</keyword>
<dbReference type="SMART" id="SM00934">
    <property type="entry name" value="OMPdecase"/>
    <property type="match status" value="1"/>
</dbReference>
<dbReference type="GeneID" id="87808845"/>
<dbReference type="GO" id="GO:0004590">
    <property type="term" value="F:orotidine-5'-phosphate decarboxylase activity"/>
    <property type="evidence" value="ECO:0007669"/>
    <property type="project" value="UniProtKB-EC"/>
</dbReference>
<evidence type="ECO:0000256" key="4">
    <source>
        <dbReference type="ARBA" id="ARBA00021923"/>
    </source>
</evidence>
<feature type="binding site" evidence="9">
    <location>
        <position position="236"/>
    </location>
    <ligand>
        <name>substrate</name>
    </ligand>
</feature>
<dbReference type="CDD" id="cd04725">
    <property type="entry name" value="OMP_decarboxylase_like"/>
    <property type="match status" value="1"/>
</dbReference>
<reference evidence="13" key="1">
    <citation type="submission" date="2023-10" db="EMBL/GenBank/DDBJ databases">
        <authorList>
            <person name="Noh H."/>
        </authorList>
    </citation>
    <scope>NUCLEOTIDE SEQUENCE</scope>
    <source>
        <strain evidence="13">DUCC4014</strain>
    </source>
</reference>
<feature type="active site" description="For OMPdecase activity" evidence="8">
    <location>
        <position position="100"/>
    </location>
</feature>
<feature type="binding site" evidence="9">
    <location>
        <position position="216"/>
    </location>
    <ligand>
        <name>substrate</name>
    </ligand>
</feature>
<dbReference type="NCBIfam" id="TIGR01740">
    <property type="entry name" value="pyrF"/>
    <property type="match status" value="1"/>
</dbReference>
<dbReference type="PROSITE" id="PS00156">
    <property type="entry name" value="OMPDECASE"/>
    <property type="match status" value="1"/>
</dbReference>
<dbReference type="InterPro" id="IPR011060">
    <property type="entry name" value="RibuloseP-bd_barrel"/>
</dbReference>
<evidence type="ECO:0000256" key="11">
    <source>
        <dbReference type="SAM" id="MobiDB-lite"/>
    </source>
</evidence>
<keyword evidence="14" id="KW-1185">Reference proteome</keyword>
<dbReference type="InterPro" id="IPR014732">
    <property type="entry name" value="OMPdecase"/>
</dbReference>
<keyword evidence="6 10" id="KW-0665">Pyrimidine biosynthesis</keyword>
<dbReference type="Proteomes" id="UP000827549">
    <property type="component" value="Chromosome 4"/>
</dbReference>
<dbReference type="GO" id="GO:0004588">
    <property type="term" value="F:orotate phosphoribosyltransferase activity"/>
    <property type="evidence" value="ECO:0007669"/>
    <property type="project" value="TreeGrafter"/>
</dbReference>
<feature type="binding site" evidence="9">
    <location>
        <position position="237"/>
    </location>
    <ligand>
        <name>substrate</name>
    </ligand>
</feature>
<dbReference type="GO" id="GO:0006207">
    <property type="term" value="P:'de novo' pyrimidine nucleobase biosynthetic process"/>
    <property type="evidence" value="ECO:0007669"/>
    <property type="project" value="InterPro"/>
</dbReference>